<dbReference type="InterPro" id="IPR006139">
    <property type="entry name" value="D-isomer_2_OHA_DH_cat_dom"/>
</dbReference>
<feature type="active site" description="Proton donor" evidence="5">
    <location>
        <position position="254"/>
    </location>
</feature>
<feature type="binding site" evidence="5">
    <location>
        <begin position="126"/>
        <end position="127"/>
    </location>
    <ligand>
        <name>NAD(+)</name>
        <dbReference type="ChEBI" id="CHEBI:57540"/>
    </ligand>
</feature>
<dbReference type="UniPathway" id="UPA00244">
    <property type="reaction ID" value="UER00310"/>
</dbReference>
<comment type="subcellular location">
    <subcellularLocation>
        <location evidence="5">Cytoplasm</location>
    </subcellularLocation>
</comment>
<evidence type="ECO:0000259" key="6">
    <source>
        <dbReference type="Pfam" id="PF00389"/>
    </source>
</evidence>
<feature type="binding site" evidence="5">
    <location>
        <position position="258"/>
    </location>
    <ligand>
        <name>substrate</name>
    </ligand>
</feature>
<dbReference type="Gene3D" id="3.40.50.720">
    <property type="entry name" value="NAD(P)-binding Rossmann-like Domain"/>
    <property type="match status" value="2"/>
</dbReference>
<dbReference type="GO" id="GO:0051287">
    <property type="term" value="F:NAD binding"/>
    <property type="evidence" value="ECO:0007669"/>
    <property type="project" value="InterPro"/>
</dbReference>
<proteinExistence type="inferred from homology"/>
<evidence type="ECO:0000256" key="5">
    <source>
        <dbReference type="HAMAP-Rule" id="MF_01825"/>
    </source>
</evidence>
<feature type="binding site" evidence="5">
    <location>
        <position position="257"/>
    </location>
    <ligand>
        <name>NAD(+)</name>
        <dbReference type="ChEBI" id="CHEBI:57540"/>
    </ligand>
</feature>
<reference evidence="9 10" key="1">
    <citation type="submission" date="2016-10" db="EMBL/GenBank/DDBJ databases">
        <authorList>
            <person name="de Groot N.N."/>
        </authorList>
    </citation>
    <scope>NUCLEOTIDE SEQUENCE [LARGE SCALE GENOMIC DNA]</scope>
    <source>
        <strain evidence="9 10">CGMCC 1.9156</strain>
    </source>
</reference>
<keyword evidence="2 5" id="KW-0560">Oxidoreductase</keyword>
<keyword evidence="4 5" id="KW-0664">Pyridoxine biosynthesis</keyword>
<dbReference type="HAMAP" id="MF_01825">
    <property type="entry name" value="PdxB"/>
    <property type="match status" value="1"/>
</dbReference>
<feature type="domain" description="D-isomer specific 2-hydroxyacid dehydrogenase NAD-binding" evidence="7">
    <location>
        <begin position="108"/>
        <end position="256"/>
    </location>
</feature>
<dbReference type="STRING" id="655355.SAMN05216283_10735"/>
<comment type="caution">
    <text evidence="5">Lacks conserved residue(s) required for the propagation of feature annotation.</text>
</comment>
<dbReference type="EMBL" id="FONW01000007">
    <property type="protein sequence ID" value="SFF46816.1"/>
    <property type="molecule type" value="Genomic_DNA"/>
</dbReference>
<dbReference type="Proteomes" id="UP000198964">
    <property type="component" value="Unassembled WGS sequence"/>
</dbReference>
<dbReference type="Pfam" id="PF00389">
    <property type="entry name" value="2-Hacid_dh"/>
    <property type="match status" value="1"/>
</dbReference>
<dbReference type="SUPFAM" id="SSF52283">
    <property type="entry name" value="Formate/glycerate dehydrogenase catalytic domain-like"/>
    <property type="match status" value="1"/>
</dbReference>
<evidence type="ECO:0000259" key="7">
    <source>
        <dbReference type="Pfam" id="PF02826"/>
    </source>
</evidence>
<dbReference type="SUPFAM" id="SSF51735">
    <property type="entry name" value="NAD(P)-binding Rossmann-fold domains"/>
    <property type="match status" value="1"/>
</dbReference>
<accession>A0A1I2J1I8</accession>
<dbReference type="NCBIfam" id="NF001309">
    <property type="entry name" value="PRK00257.1"/>
    <property type="match status" value="1"/>
</dbReference>
<dbReference type="InterPro" id="IPR038251">
    <property type="entry name" value="PdxB_dimer_sf"/>
</dbReference>
<keyword evidence="3 5" id="KW-0520">NAD</keyword>
<feature type="binding site" evidence="5">
    <location>
        <position position="232"/>
    </location>
    <ligand>
        <name>NAD(+)</name>
        <dbReference type="ChEBI" id="CHEBI:57540"/>
    </ligand>
</feature>
<gene>
    <name evidence="5" type="primary">pdxB</name>
    <name evidence="9" type="ORF">SAMN05216283_10735</name>
</gene>
<evidence type="ECO:0000313" key="10">
    <source>
        <dbReference type="Proteomes" id="UP000198964"/>
    </source>
</evidence>
<dbReference type="GO" id="GO:0033711">
    <property type="term" value="F:4-phosphoerythronate dehydrogenase activity"/>
    <property type="evidence" value="ECO:0007669"/>
    <property type="project" value="UniProtKB-EC"/>
</dbReference>
<comment type="catalytic activity">
    <reaction evidence="5">
        <text>4-phospho-D-erythronate + NAD(+) = (R)-3-hydroxy-2-oxo-4-phosphooxybutanoate + NADH + H(+)</text>
        <dbReference type="Rhea" id="RHEA:18829"/>
        <dbReference type="ChEBI" id="CHEBI:15378"/>
        <dbReference type="ChEBI" id="CHEBI:57540"/>
        <dbReference type="ChEBI" id="CHEBI:57945"/>
        <dbReference type="ChEBI" id="CHEBI:58538"/>
        <dbReference type="ChEBI" id="CHEBI:58766"/>
        <dbReference type="EC" id="1.1.1.290"/>
    </reaction>
</comment>
<evidence type="ECO:0000256" key="1">
    <source>
        <dbReference type="ARBA" id="ARBA00022490"/>
    </source>
</evidence>
<dbReference type="Gene3D" id="3.30.1370.170">
    <property type="match status" value="1"/>
</dbReference>
<keyword evidence="10" id="KW-1185">Reference proteome</keyword>
<dbReference type="EC" id="1.1.1.290" evidence="5"/>
<dbReference type="InterPro" id="IPR020921">
    <property type="entry name" value="Erythronate-4-P_DHase"/>
</dbReference>
<feature type="binding site" evidence="5">
    <location>
        <position position="66"/>
    </location>
    <ligand>
        <name>substrate</name>
    </ligand>
</feature>
<sequence>MKFIIDNKIPYIKGALEPFGEVVYLPGAQTTPEVVKDADAIITRTRTSCNEALLAESAVKFIATATIGYDHIDTAYCQQAGIEWTNAPGCNSRSVEQYLTSALLIMAEKQSFQLRDKTIGIVGVGQVGSKVACACKLLGMQVLLNDPPRERAEGSDEFVSLQEIKAKADIITLHVPLAMQGEDATFHLADTLFFNELERTPIVINTCRGEVMDTFAAETAIQRGSISGLVVDCWEREPNIDQNLLALVDLATPHIAGYSKDGKANGTSMSIQAISRFFQLGIDNWQPAKVDLPEQTIIELDGLNRTDEEIIREAVLFTYDVRNDDAALRQSPEQFEQLRGDYPVRREYPVFTVKPKDVSPNALDILAQLGFQIEKSNN</sequence>
<dbReference type="InterPro" id="IPR036291">
    <property type="entry name" value="NAD(P)-bd_dom_sf"/>
</dbReference>
<name>A0A1I2J1I8_9BACT</name>
<evidence type="ECO:0000259" key="8">
    <source>
        <dbReference type="Pfam" id="PF11890"/>
    </source>
</evidence>
<feature type="binding site" evidence="5">
    <location>
        <position position="146"/>
    </location>
    <ligand>
        <name>NAD(+)</name>
        <dbReference type="ChEBI" id="CHEBI:57540"/>
    </ligand>
</feature>
<protein>
    <recommendedName>
        <fullName evidence="5">Erythronate-4-phosphate dehydrogenase</fullName>
        <ecNumber evidence="5">1.1.1.290</ecNumber>
    </recommendedName>
</protein>
<dbReference type="AlphaFoldDB" id="A0A1I2J1I8"/>
<dbReference type="Pfam" id="PF11890">
    <property type="entry name" value="DUF3410"/>
    <property type="match status" value="1"/>
</dbReference>
<evidence type="ECO:0000256" key="3">
    <source>
        <dbReference type="ARBA" id="ARBA00023027"/>
    </source>
</evidence>
<dbReference type="GO" id="GO:0046983">
    <property type="term" value="F:protein dimerization activity"/>
    <property type="evidence" value="ECO:0007669"/>
    <property type="project" value="InterPro"/>
</dbReference>
<feature type="domain" description="Erythronate-4-phosphate dehydrogenase dimerisation" evidence="8">
    <location>
        <begin position="292"/>
        <end position="370"/>
    </location>
</feature>
<dbReference type="PANTHER" id="PTHR43761:SF1">
    <property type="entry name" value="D-ISOMER SPECIFIC 2-HYDROXYACID DEHYDROGENASE CATALYTIC DOMAIN-CONTAINING PROTEIN-RELATED"/>
    <property type="match status" value="1"/>
</dbReference>
<keyword evidence="1 5" id="KW-0963">Cytoplasm</keyword>
<comment type="subunit">
    <text evidence="5">Homodimer.</text>
</comment>
<feature type="binding site" evidence="5">
    <location>
        <position position="45"/>
    </location>
    <ligand>
        <name>substrate</name>
    </ligand>
</feature>
<feature type="active site" evidence="5">
    <location>
        <position position="208"/>
    </location>
</feature>
<dbReference type="GO" id="GO:0005737">
    <property type="term" value="C:cytoplasm"/>
    <property type="evidence" value="ECO:0007669"/>
    <property type="project" value="UniProtKB-SubCell"/>
</dbReference>
<dbReference type="RefSeq" id="WP_093920373.1">
    <property type="nucleotide sequence ID" value="NZ_FONW01000007.1"/>
</dbReference>
<dbReference type="CDD" id="cd12158">
    <property type="entry name" value="ErythrP_dh"/>
    <property type="match status" value="1"/>
</dbReference>
<dbReference type="InterPro" id="IPR024531">
    <property type="entry name" value="Erythronate-4-P_DHase_dimer"/>
</dbReference>
<comment type="function">
    <text evidence="5">Catalyzes the oxidation of erythronate-4-phosphate to 3-hydroxy-2-oxo-4-phosphonooxybutanoate.</text>
</comment>
<comment type="similarity">
    <text evidence="5">Belongs to the D-isomer specific 2-hydroxyacid dehydrogenase family. PdxB subfamily.</text>
</comment>
<comment type="pathway">
    <text evidence="5">Cofactor biosynthesis; pyridoxine 5'-phosphate biosynthesis; pyridoxine 5'-phosphate from D-erythrose 4-phosphate: step 2/5.</text>
</comment>
<evidence type="ECO:0000256" key="4">
    <source>
        <dbReference type="ARBA" id="ARBA00023096"/>
    </source>
</evidence>
<organism evidence="9 10">
    <name type="scientific">Sunxiuqinia elliptica</name>
    <dbReference type="NCBI Taxonomy" id="655355"/>
    <lineage>
        <taxon>Bacteria</taxon>
        <taxon>Pseudomonadati</taxon>
        <taxon>Bacteroidota</taxon>
        <taxon>Bacteroidia</taxon>
        <taxon>Marinilabiliales</taxon>
        <taxon>Prolixibacteraceae</taxon>
        <taxon>Sunxiuqinia</taxon>
    </lineage>
</organism>
<dbReference type="PANTHER" id="PTHR43761">
    <property type="entry name" value="D-ISOMER SPECIFIC 2-HYDROXYACID DEHYDROGENASE FAMILY PROTEIN (AFU_ORTHOLOGUE AFUA_1G13630)"/>
    <property type="match status" value="1"/>
</dbReference>
<dbReference type="InterPro" id="IPR050418">
    <property type="entry name" value="D-iso_2-hydroxyacid_DH_PdxB"/>
</dbReference>
<evidence type="ECO:0000256" key="2">
    <source>
        <dbReference type="ARBA" id="ARBA00023002"/>
    </source>
</evidence>
<feature type="active site" evidence="5">
    <location>
        <position position="237"/>
    </location>
</feature>
<dbReference type="GO" id="GO:0008615">
    <property type="term" value="P:pyridoxine biosynthetic process"/>
    <property type="evidence" value="ECO:0007669"/>
    <property type="project" value="UniProtKB-UniRule"/>
</dbReference>
<feature type="domain" description="D-isomer specific 2-hydroxyacid dehydrogenase catalytic" evidence="6">
    <location>
        <begin position="28"/>
        <end position="279"/>
    </location>
</feature>
<dbReference type="InterPro" id="IPR006140">
    <property type="entry name" value="D-isomer_DH_NAD-bd"/>
</dbReference>
<dbReference type="Pfam" id="PF02826">
    <property type="entry name" value="2-Hacid_dh_C"/>
    <property type="match status" value="1"/>
</dbReference>
<evidence type="ECO:0000313" key="9">
    <source>
        <dbReference type="EMBL" id="SFF46816.1"/>
    </source>
</evidence>